<feature type="domain" description="DUF7848" evidence="1">
    <location>
        <begin position="2"/>
        <end position="74"/>
    </location>
</feature>
<dbReference type="Proteomes" id="UP000054241">
    <property type="component" value="Unassembled WGS sequence"/>
</dbReference>
<dbReference type="STRING" id="67285.AQI88_22355"/>
<accession>A0A124HCH3</accession>
<evidence type="ECO:0000313" key="2">
    <source>
        <dbReference type="EMBL" id="KUM94443.1"/>
    </source>
</evidence>
<dbReference type="InterPro" id="IPR057170">
    <property type="entry name" value="DUF7848"/>
</dbReference>
<dbReference type="EMBL" id="LMWL01000038">
    <property type="protein sequence ID" value="KUM94443.1"/>
    <property type="molecule type" value="Genomic_DNA"/>
</dbReference>
<reference evidence="2 3" key="1">
    <citation type="submission" date="2015-10" db="EMBL/GenBank/DDBJ databases">
        <title>Draft genome sequence of Streptomyces cellostaticus DSM 40189, type strain for the species Streptomyces cellostaticus.</title>
        <authorList>
            <person name="Ruckert C."/>
            <person name="Winkler A."/>
            <person name="Kalinowski J."/>
            <person name="Kampfer P."/>
            <person name="Glaeser S."/>
        </authorList>
    </citation>
    <scope>NUCLEOTIDE SEQUENCE [LARGE SCALE GENOMIC DNA]</scope>
    <source>
        <strain evidence="2 3">DSM 40189</strain>
    </source>
</reference>
<protein>
    <recommendedName>
        <fullName evidence="1">DUF7848 domain-containing protein</fullName>
    </recommendedName>
</protein>
<sequence length="79" mass="9078">MRSVLRYVDYVARPDPDGEQTWQAECVTDVGDKDCGVKCPELGGEQAVVDWMAEHTKETGHERFKRIYEDYALVKKAEK</sequence>
<dbReference type="OrthoDB" id="4254348at2"/>
<dbReference type="Pfam" id="PF25232">
    <property type="entry name" value="DUF7848"/>
    <property type="match status" value="1"/>
</dbReference>
<organism evidence="2 3">
    <name type="scientific">Streptomyces cellostaticus</name>
    <dbReference type="NCBI Taxonomy" id="67285"/>
    <lineage>
        <taxon>Bacteria</taxon>
        <taxon>Bacillati</taxon>
        <taxon>Actinomycetota</taxon>
        <taxon>Actinomycetes</taxon>
        <taxon>Kitasatosporales</taxon>
        <taxon>Streptomycetaceae</taxon>
        <taxon>Streptomyces</taxon>
    </lineage>
</organism>
<dbReference type="AlphaFoldDB" id="A0A124HCH3"/>
<proteinExistence type="predicted"/>
<gene>
    <name evidence="2" type="ORF">AQI88_22355</name>
</gene>
<evidence type="ECO:0000313" key="3">
    <source>
        <dbReference type="Proteomes" id="UP000054241"/>
    </source>
</evidence>
<keyword evidence="3" id="KW-1185">Reference proteome</keyword>
<evidence type="ECO:0000259" key="1">
    <source>
        <dbReference type="Pfam" id="PF25232"/>
    </source>
</evidence>
<comment type="caution">
    <text evidence="2">The sequence shown here is derived from an EMBL/GenBank/DDBJ whole genome shotgun (WGS) entry which is preliminary data.</text>
</comment>
<name>A0A124HCH3_9ACTN</name>